<keyword evidence="2" id="KW-0805">Transcription regulation</keyword>
<dbReference type="RefSeq" id="WP_081154282.1">
    <property type="nucleotide sequence ID" value="NZ_LVYD01000074.1"/>
</dbReference>
<dbReference type="STRING" id="1703345.A3860_36450"/>
<comment type="caution">
    <text evidence="7">The sequence shown here is derived from an EMBL/GenBank/DDBJ whole genome shotgun (WGS) entry which is preliminary data.</text>
</comment>
<gene>
    <name evidence="7" type="ORF">A3860_36450</name>
</gene>
<keyword evidence="4" id="KW-0804">Transcription</keyword>
<evidence type="ECO:0008006" key="9">
    <source>
        <dbReference type="Google" id="ProtNLM"/>
    </source>
</evidence>
<evidence type="ECO:0000256" key="2">
    <source>
        <dbReference type="ARBA" id="ARBA00023015"/>
    </source>
</evidence>
<dbReference type="SUPFAM" id="SSF88659">
    <property type="entry name" value="Sigma3 and sigma4 domains of RNA polymerase sigma factors"/>
    <property type="match status" value="1"/>
</dbReference>
<comment type="similarity">
    <text evidence="1">Belongs to the sigma-70 factor family. ECF subfamily.</text>
</comment>
<dbReference type="NCBIfam" id="TIGR02937">
    <property type="entry name" value="sigma70-ECF"/>
    <property type="match status" value="1"/>
</dbReference>
<sequence length="200" mass="23526">MKAEQTSDELLVKRFNAGDKKALQTIYDMYFTHLFYFAYRLTQNRAEAEDIAVVTLEVLLRRHTDFLTMPNIKAFAFITVRNKCLKYLDATKRHRASELELGILSDEKDDYVLAQMVRSEFLMEVYREIEELPPVRKKVFKLFYIDGLDSQEIARLLRMTPAAVYNNKLKALKQLRNVLFDKKLLPLIGSLFMIKQAWNC</sequence>
<dbReference type="SUPFAM" id="SSF88946">
    <property type="entry name" value="Sigma2 domain of RNA polymerase sigma factors"/>
    <property type="match status" value="1"/>
</dbReference>
<proteinExistence type="inferred from homology"/>
<dbReference type="InterPro" id="IPR013325">
    <property type="entry name" value="RNA_pol_sigma_r2"/>
</dbReference>
<evidence type="ECO:0000256" key="4">
    <source>
        <dbReference type="ARBA" id="ARBA00023163"/>
    </source>
</evidence>
<dbReference type="Gene3D" id="1.10.1740.10">
    <property type="match status" value="1"/>
</dbReference>
<evidence type="ECO:0000313" key="8">
    <source>
        <dbReference type="Proteomes" id="UP000192796"/>
    </source>
</evidence>
<dbReference type="InterPro" id="IPR007627">
    <property type="entry name" value="RNA_pol_sigma70_r2"/>
</dbReference>
<organism evidence="7 8">
    <name type="scientific">Niastella vici</name>
    <dbReference type="NCBI Taxonomy" id="1703345"/>
    <lineage>
        <taxon>Bacteria</taxon>
        <taxon>Pseudomonadati</taxon>
        <taxon>Bacteroidota</taxon>
        <taxon>Chitinophagia</taxon>
        <taxon>Chitinophagales</taxon>
        <taxon>Chitinophagaceae</taxon>
        <taxon>Niastella</taxon>
    </lineage>
</organism>
<feature type="domain" description="RNA polymerase sigma factor 70 region 4 type 2" evidence="6">
    <location>
        <begin position="123"/>
        <end position="175"/>
    </location>
</feature>
<dbReference type="GO" id="GO:0006352">
    <property type="term" value="P:DNA-templated transcription initiation"/>
    <property type="evidence" value="ECO:0007669"/>
    <property type="project" value="InterPro"/>
</dbReference>
<accession>A0A1V9FMT4</accession>
<dbReference type="GO" id="GO:0003677">
    <property type="term" value="F:DNA binding"/>
    <property type="evidence" value="ECO:0007669"/>
    <property type="project" value="InterPro"/>
</dbReference>
<evidence type="ECO:0000313" key="7">
    <source>
        <dbReference type="EMBL" id="OQP59663.1"/>
    </source>
</evidence>
<dbReference type="Gene3D" id="1.10.10.10">
    <property type="entry name" value="Winged helix-like DNA-binding domain superfamily/Winged helix DNA-binding domain"/>
    <property type="match status" value="1"/>
</dbReference>
<keyword evidence="8" id="KW-1185">Reference proteome</keyword>
<dbReference type="Pfam" id="PF04542">
    <property type="entry name" value="Sigma70_r2"/>
    <property type="match status" value="1"/>
</dbReference>
<evidence type="ECO:0000256" key="3">
    <source>
        <dbReference type="ARBA" id="ARBA00023082"/>
    </source>
</evidence>
<keyword evidence="3" id="KW-0731">Sigma factor</keyword>
<dbReference type="OrthoDB" id="656273at2"/>
<feature type="domain" description="RNA polymerase sigma-70 region 2" evidence="5">
    <location>
        <begin position="27"/>
        <end position="93"/>
    </location>
</feature>
<dbReference type="InterPro" id="IPR013249">
    <property type="entry name" value="RNA_pol_sigma70_r4_t2"/>
</dbReference>
<dbReference type="EMBL" id="LVYD01000074">
    <property type="protein sequence ID" value="OQP59663.1"/>
    <property type="molecule type" value="Genomic_DNA"/>
</dbReference>
<dbReference type="InterPro" id="IPR013324">
    <property type="entry name" value="RNA_pol_sigma_r3/r4-like"/>
</dbReference>
<dbReference type="GO" id="GO:0016987">
    <property type="term" value="F:sigma factor activity"/>
    <property type="evidence" value="ECO:0007669"/>
    <property type="project" value="UniProtKB-KW"/>
</dbReference>
<evidence type="ECO:0000259" key="5">
    <source>
        <dbReference type="Pfam" id="PF04542"/>
    </source>
</evidence>
<reference evidence="7 8" key="1">
    <citation type="submission" date="2016-03" db="EMBL/GenBank/DDBJ databases">
        <title>Niastella vici sp. nov., isolated from farmland soil.</title>
        <authorList>
            <person name="Chen L."/>
            <person name="Wang D."/>
            <person name="Yang S."/>
            <person name="Wang G."/>
        </authorList>
    </citation>
    <scope>NUCLEOTIDE SEQUENCE [LARGE SCALE GENOMIC DNA]</scope>
    <source>
        <strain evidence="7 8">DJ57</strain>
    </source>
</reference>
<dbReference type="InterPro" id="IPR036388">
    <property type="entry name" value="WH-like_DNA-bd_sf"/>
</dbReference>
<protein>
    <recommendedName>
        <fullName evidence="9">RNA polymerase subunit sigma-24</fullName>
    </recommendedName>
</protein>
<dbReference type="AlphaFoldDB" id="A0A1V9FMT4"/>
<dbReference type="InterPro" id="IPR014284">
    <property type="entry name" value="RNA_pol_sigma-70_dom"/>
</dbReference>
<dbReference type="Pfam" id="PF08281">
    <property type="entry name" value="Sigma70_r4_2"/>
    <property type="match status" value="1"/>
</dbReference>
<dbReference type="InterPro" id="IPR039425">
    <property type="entry name" value="RNA_pol_sigma-70-like"/>
</dbReference>
<dbReference type="PANTHER" id="PTHR43133:SF46">
    <property type="entry name" value="RNA POLYMERASE SIGMA-70 FACTOR ECF SUBFAMILY"/>
    <property type="match status" value="1"/>
</dbReference>
<evidence type="ECO:0000256" key="1">
    <source>
        <dbReference type="ARBA" id="ARBA00010641"/>
    </source>
</evidence>
<evidence type="ECO:0000259" key="6">
    <source>
        <dbReference type="Pfam" id="PF08281"/>
    </source>
</evidence>
<dbReference type="PANTHER" id="PTHR43133">
    <property type="entry name" value="RNA POLYMERASE ECF-TYPE SIGMA FACTO"/>
    <property type="match status" value="1"/>
</dbReference>
<name>A0A1V9FMT4_9BACT</name>
<dbReference type="Proteomes" id="UP000192796">
    <property type="component" value="Unassembled WGS sequence"/>
</dbReference>